<name>A0A2T1DM92_9CYAN</name>
<reference evidence="1 2" key="1">
    <citation type="submission" date="2018-02" db="EMBL/GenBank/DDBJ databases">
        <authorList>
            <person name="Cohen D.B."/>
            <person name="Kent A.D."/>
        </authorList>
    </citation>
    <scope>NUCLEOTIDE SEQUENCE [LARGE SCALE GENOMIC DNA]</scope>
    <source>
        <strain evidence="1 2">ULC007</strain>
    </source>
</reference>
<keyword evidence="2" id="KW-1185">Reference proteome</keyword>
<dbReference type="AlphaFoldDB" id="A0A2T1DM92"/>
<dbReference type="OrthoDB" id="426336at2"/>
<dbReference type="EMBL" id="PVWG01000002">
    <property type="protein sequence ID" value="PSB21603.1"/>
    <property type="molecule type" value="Genomic_DNA"/>
</dbReference>
<organism evidence="1 2">
    <name type="scientific">Phormidesmis priestleyi ULC007</name>
    <dbReference type="NCBI Taxonomy" id="1920490"/>
    <lineage>
        <taxon>Bacteria</taxon>
        <taxon>Bacillati</taxon>
        <taxon>Cyanobacteriota</taxon>
        <taxon>Cyanophyceae</taxon>
        <taxon>Leptolyngbyales</taxon>
        <taxon>Leptolyngbyaceae</taxon>
        <taxon>Phormidesmis</taxon>
    </lineage>
</organism>
<sequence>MPQITLDLPDDLLQQINQSGSRDRLIELLTLSLQQPAVPAAIYRYIFDFIISNPTAQQIANFCPTAAMRERLSILLDRGQANQLTPLEQSELDEFERIEHLIIMLKSGNFHAFPPVG</sequence>
<dbReference type="RefSeq" id="WP_073069452.1">
    <property type="nucleotide sequence ID" value="NZ_MPPI01000002.1"/>
</dbReference>
<gene>
    <name evidence="1" type="ORF">C7B65_03190</name>
</gene>
<accession>A0A2T1DM92</accession>
<evidence type="ECO:0000313" key="1">
    <source>
        <dbReference type="EMBL" id="PSB21603.1"/>
    </source>
</evidence>
<dbReference type="Proteomes" id="UP000238634">
    <property type="component" value="Unassembled WGS sequence"/>
</dbReference>
<evidence type="ECO:0000313" key="2">
    <source>
        <dbReference type="Proteomes" id="UP000238634"/>
    </source>
</evidence>
<protein>
    <submittedName>
        <fullName evidence="1">Uncharacterized protein</fullName>
    </submittedName>
</protein>
<reference evidence="1 2" key="2">
    <citation type="submission" date="2018-03" db="EMBL/GenBank/DDBJ databases">
        <title>The ancient ancestry and fast evolution of plastids.</title>
        <authorList>
            <person name="Moore K.R."/>
            <person name="Magnabosco C."/>
            <person name="Momper L."/>
            <person name="Gold D.A."/>
            <person name="Bosak T."/>
            <person name="Fournier G.P."/>
        </authorList>
    </citation>
    <scope>NUCLEOTIDE SEQUENCE [LARGE SCALE GENOMIC DNA]</scope>
    <source>
        <strain evidence="1 2">ULC007</strain>
    </source>
</reference>
<comment type="caution">
    <text evidence="1">The sequence shown here is derived from an EMBL/GenBank/DDBJ whole genome shotgun (WGS) entry which is preliminary data.</text>
</comment>
<proteinExistence type="predicted"/>
<dbReference type="STRING" id="1920490.GCA_001895925_01624"/>